<keyword evidence="2" id="KW-1185">Reference proteome</keyword>
<dbReference type="InParanoid" id="B3SFI7"/>
<reference evidence="1 2" key="1">
    <citation type="journal article" date="2008" name="Nature">
        <title>The Trichoplax genome and the nature of placozoans.</title>
        <authorList>
            <person name="Srivastava M."/>
            <person name="Begovic E."/>
            <person name="Chapman J."/>
            <person name="Putnam N.H."/>
            <person name="Hellsten U."/>
            <person name="Kawashima T."/>
            <person name="Kuo A."/>
            <person name="Mitros T."/>
            <person name="Salamov A."/>
            <person name="Carpenter M.L."/>
            <person name="Signorovitch A.Y."/>
            <person name="Moreno M.A."/>
            <person name="Kamm K."/>
            <person name="Grimwood J."/>
            <person name="Schmutz J."/>
            <person name="Shapiro H."/>
            <person name="Grigoriev I.V."/>
            <person name="Buss L.W."/>
            <person name="Schierwater B."/>
            <person name="Dellaporta S.L."/>
            <person name="Rokhsar D.S."/>
        </authorList>
    </citation>
    <scope>NUCLEOTIDE SEQUENCE [LARGE SCALE GENOMIC DNA]</scope>
    <source>
        <strain evidence="1 2">Grell-BS-1999</strain>
    </source>
</reference>
<name>B3SFI7_TRIAD</name>
<dbReference type="KEGG" id="tad:TRIADDRAFT_62975"/>
<dbReference type="HOGENOM" id="CLU_992393_0_0_1"/>
<dbReference type="GeneID" id="6760220"/>
<dbReference type="CTD" id="6760220"/>
<organism evidence="1 2">
    <name type="scientific">Trichoplax adhaerens</name>
    <name type="common">Trichoplax reptans</name>
    <dbReference type="NCBI Taxonomy" id="10228"/>
    <lineage>
        <taxon>Eukaryota</taxon>
        <taxon>Metazoa</taxon>
        <taxon>Placozoa</taxon>
        <taxon>Uniplacotomia</taxon>
        <taxon>Trichoplacea</taxon>
        <taxon>Trichoplacidae</taxon>
        <taxon>Trichoplax</taxon>
    </lineage>
</organism>
<dbReference type="Proteomes" id="UP000009022">
    <property type="component" value="Unassembled WGS sequence"/>
</dbReference>
<dbReference type="EMBL" id="DS986321">
    <property type="protein sequence ID" value="EDV18508.1"/>
    <property type="molecule type" value="Genomic_DNA"/>
</dbReference>
<accession>B3SFI7</accession>
<sequence>MTNNVINNLNKQISNLNNLNNTTTKFKTFFEKTKFPVLVDDAEKNLNDLFSIKNNNSNAVAIPTPVNTDNIFHEIKEKKDLKQYYTLIHNSFKANDEKVKNEQSARKNDIKLESSIKASIESIKGNFDKVNELFEKSTKDAQHCINVLEAEYVNPEILKACEVSTASNVNNSISQIEAALKSIKSETSKVISKHIVGSFEYSARFTDILAAKNYFKALKELNNKVVIDYAKFEDHQRATSTFQNAAKEIFDIILDLQVDIADIINSSNKGSIAEETNRPEL</sequence>
<evidence type="ECO:0000313" key="1">
    <source>
        <dbReference type="EMBL" id="EDV18508.1"/>
    </source>
</evidence>
<dbReference type="RefSeq" id="XP_002119006.1">
    <property type="nucleotide sequence ID" value="XM_002118970.1"/>
</dbReference>
<gene>
    <name evidence="1" type="ORF">TRIADDRAFT_62975</name>
</gene>
<feature type="non-terminal residue" evidence="1">
    <location>
        <position position="281"/>
    </location>
</feature>
<dbReference type="AlphaFoldDB" id="B3SFI7"/>
<evidence type="ECO:0000313" key="2">
    <source>
        <dbReference type="Proteomes" id="UP000009022"/>
    </source>
</evidence>
<proteinExistence type="predicted"/>
<protein>
    <submittedName>
        <fullName evidence="1">Uncharacterized protein</fullName>
    </submittedName>
</protein>